<reference evidence="10" key="2">
    <citation type="journal article" date="2012" name="Proc. Natl. Acad. Sci. U.S.A.">
        <title>Gain and loss of multiple functionally related, horizontally transferred genes in the reduced genomes of two microsporidian parasites.</title>
        <authorList>
            <person name="Pombert J.-F."/>
            <person name="Selman M."/>
            <person name="Burki F."/>
            <person name="Bardell F.T."/>
            <person name="Farinelli L."/>
            <person name="Solter L.F."/>
            <person name="Whitman D.W."/>
            <person name="Weiss L.M."/>
            <person name="Corradi N."/>
            <person name="Keeling P.J."/>
        </authorList>
    </citation>
    <scope>NUCLEOTIDE SEQUENCE</scope>
    <source>
        <strain evidence="10">ATCC 50506</strain>
    </source>
</reference>
<sequence>MTQETRHPEHQYLDLIAHILEKGVKRQDRTGTGTLSIFGASMRFSLEDNTFPLLTTKRVFYKGIVEELLFFLRAQTDSAILEKKGVMIWKKNGSKQFLQSMGLDREEGDLGPIYGFQWRHFGAEYQTSSSDYKGQGIDQIRDVIESIKNNPESRRMVVCAWNPLALPKMALPPCHVLFQFNVMDGKLNCAMYQRSGDMGLGVPFNIASYSLLTIIIAHLTGLRPGEFVHFLGDAHVYLDHIDSLRLQLQRTPREFPKLFVNPKGTRVEIEDFEFEDFELVGYNPHPPIQMNMSV</sequence>
<comment type="similarity">
    <text evidence="2">Belongs to the thymidylate synthase family.</text>
</comment>
<dbReference type="InterPro" id="IPR020940">
    <property type="entry name" value="Thymidylate_synthase_AS"/>
</dbReference>
<evidence type="ECO:0000256" key="5">
    <source>
        <dbReference type="ARBA" id="ARBA00022679"/>
    </source>
</evidence>
<dbReference type="HOGENOM" id="CLU_021669_0_2_1"/>
<dbReference type="HAMAP" id="MF_00008">
    <property type="entry name" value="Thymidy_synth_bact"/>
    <property type="match status" value="1"/>
</dbReference>
<proteinExistence type="inferred from homology"/>
<dbReference type="GO" id="GO:0006235">
    <property type="term" value="P:dTTP biosynthetic process"/>
    <property type="evidence" value="ECO:0007669"/>
    <property type="project" value="UniProtKB-UniPathway"/>
</dbReference>
<organism evidence="10 12">
    <name type="scientific">Encephalitozoon intestinalis (strain ATCC 50506)</name>
    <name type="common">Microsporidian parasite</name>
    <name type="synonym">Septata intestinalis</name>
    <dbReference type="NCBI Taxonomy" id="876142"/>
    <lineage>
        <taxon>Eukaryota</taxon>
        <taxon>Fungi</taxon>
        <taxon>Fungi incertae sedis</taxon>
        <taxon>Microsporidia</taxon>
        <taxon>Unikaryonidae</taxon>
        <taxon>Encephalitozoon</taxon>
    </lineage>
</organism>
<keyword evidence="6" id="KW-0545">Nucleotide biosynthesis</keyword>
<comment type="catalytic activity">
    <reaction evidence="7">
        <text>dUMP + (6R)-5,10-methylene-5,6,7,8-tetrahydrofolate = 7,8-dihydrofolate + dTMP</text>
        <dbReference type="Rhea" id="RHEA:12104"/>
        <dbReference type="ChEBI" id="CHEBI:15636"/>
        <dbReference type="ChEBI" id="CHEBI:57451"/>
        <dbReference type="ChEBI" id="CHEBI:63528"/>
        <dbReference type="ChEBI" id="CHEBI:246422"/>
        <dbReference type="EC" id="2.1.1.45"/>
    </reaction>
</comment>
<dbReference type="CDD" id="cd00351">
    <property type="entry name" value="TS_Pyrimidine_HMase"/>
    <property type="match status" value="1"/>
</dbReference>
<dbReference type="FunFam" id="3.30.572.10:FF:000013">
    <property type="entry name" value="Thymidylate synthase"/>
    <property type="match status" value="1"/>
</dbReference>
<dbReference type="GO" id="GO:0005829">
    <property type="term" value="C:cytosol"/>
    <property type="evidence" value="ECO:0007669"/>
    <property type="project" value="TreeGrafter"/>
</dbReference>
<feature type="domain" description="Thymidylate synthase/dCMP hydroxymethylase" evidence="9">
    <location>
        <begin position="10"/>
        <end position="294"/>
    </location>
</feature>
<evidence type="ECO:0000256" key="1">
    <source>
        <dbReference type="ARBA" id="ARBA00004992"/>
    </source>
</evidence>
<dbReference type="GO" id="GO:0004799">
    <property type="term" value="F:thymidylate synthase activity"/>
    <property type="evidence" value="ECO:0007669"/>
    <property type="project" value="UniProtKB-EC"/>
</dbReference>
<dbReference type="NCBIfam" id="TIGR03284">
    <property type="entry name" value="thym_sym"/>
    <property type="match status" value="1"/>
</dbReference>
<dbReference type="InterPro" id="IPR036926">
    <property type="entry name" value="Thymidate_synth/dCMP_Mease_sf"/>
</dbReference>
<reference evidence="10" key="3">
    <citation type="submission" date="2014-03" db="EMBL/GenBank/DDBJ databases">
        <authorList>
            <person name="Corradi N."/>
            <person name="Pombert J.-F."/>
            <person name="Keeling P.J."/>
        </authorList>
    </citation>
    <scope>NUCLEOTIDE SEQUENCE</scope>
    <source>
        <strain evidence="10">ATCC 50506</strain>
    </source>
</reference>
<dbReference type="InterPro" id="IPR045097">
    <property type="entry name" value="Thymidate_synth/dCMP_Mease"/>
</dbReference>
<dbReference type="Pfam" id="PF00303">
    <property type="entry name" value="Thymidylat_synt"/>
    <property type="match status" value="1"/>
</dbReference>
<evidence type="ECO:0000313" key="10">
    <source>
        <dbReference type="EMBL" id="ADM10869.1"/>
    </source>
</evidence>
<keyword evidence="5" id="KW-0808">Transferase</keyword>
<dbReference type="KEGG" id="ein:Eint_011370"/>
<dbReference type="PRINTS" id="PR00108">
    <property type="entry name" value="THYMDSNTHASE"/>
</dbReference>
<dbReference type="SUPFAM" id="SSF55831">
    <property type="entry name" value="Thymidylate synthase/dCMP hydroxymethylase"/>
    <property type="match status" value="1"/>
</dbReference>
<evidence type="ECO:0000256" key="2">
    <source>
        <dbReference type="ARBA" id="ARBA00009972"/>
    </source>
</evidence>
<dbReference type="EMBL" id="CP001942">
    <property type="protein sequence ID" value="ADM10869.1"/>
    <property type="molecule type" value="Genomic_DNA"/>
</dbReference>
<dbReference type="InterPro" id="IPR000398">
    <property type="entry name" value="Thymidylate_synthase"/>
</dbReference>
<dbReference type="OrthoDB" id="766at2759"/>
<dbReference type="RefSeq" id="XP_003072359.1">
    <property type="nucleotide sequence ID" value="XM_003072313.1"/>
</dbReference>
<dbReference type="VEuPathDB" id="MicrosporidiaDB:Eint_010050"/>
<dbReference type="InterPro" id="IPR023451">
    <property type="entry name" value="Thymidate_synth/dCMP_Mease_dom"/>
</dbReference>
<evidence type="ECO:0000256" key="6">
    <source>
        <dbReference type="ARBA" id="ARBA00022727"/>
    </source>
</evidence>
<evidence type="ECO:0000259" key="9">
    <source>
        <dbReference type="Pfam" id="PF00303"/>
    </source>
</evidence>
<dbReference type="Gene3D" id="3.30.572.10">
    <property type="entry name" value="Thymidylate synthase/dCMP hydroxymethylase domain"/>
    <property type="match status" value="1"/>
</dbReference>
<keyword evidence="12" id="KW-1185">Reference proteome</keyword>
<keyword evidence="4" id="KW-0489">Methyltransferase</keyword>
<dbReference type="RefSeq" id="XP_003072229.1">
    <property type="nucleotide sequence ID" value="XM_003072183.1"/>
</dbReference>
<reference evidence="10 12" key="1">
    <citation type="journal article" date="2010" name="Nat. Commun.">
        <title>The complete sequence of the smallest known nuclear genome from the microsporidian Encephalitozoon intestinalis.</title>
        <authorList>
            <person name="Corradi N."/>
            <person name="Pombert J.-F."/>
            <person name="Farinelli L."/>
            <person name="Didier E.S."/>
            <person name="Keeling P.J."/>
        </authorList>
    </citation>
    <scope>NUCLEOTIDE SEQUENCE [LARGE SCALE GENOMIC DNA]</scope>
    <source>
        <strain evidence="10 12">ATCC 50506</strain>
    </source>
</reference>
<gene>
    <name evidence="10" type="ORF">Eint_010050</name>
    <name evidence="11" type="ORF">Eint_011370</name>
</gene>
<dbReference type="Proteomes" id="UP000002313">
    <property type="component" value="Chromosome I"/>
</dbReference>
<dbReference type="GO" id="GO:0032259">
    <property type="term" value="P:methylation"/>
    <property type="evidence" value="ECO:0007669"/>
    <property type="project" value="UniProtKB-KW"/>
</dbReference>
<dbReference type="KEGG" id="ein:Eint_010050"/>
<evidence type="ECO:0000256" key="7">
    <source>
        <dbReference type="ARBA" id="ARBA00047344"/>
    </source>
</evidence>
<dbReference type="AlphaFoldDB" id="E0S584"/>
<feature type="active site" evidence="8">
    <location>
        <position position="174"/>
    </location>
</feature>
<evidence type="ECO:0000256" key="8">
    <source>
        <dbReference type="PROSITE-ProRule" id="PRU10016"/>
    </source>
</evidence>
<evidence type="ECO:0000256" key="4">
    <source>
        <dbReference type="ARBA" id="ARBA00022603"/>
    </source>
</evidence>
<dbReference type="PROSITE" id="PS00091">
    <property type="entry name" value="THYMIDYLATE_SYNTHASE"/>
    <property type="match status" value="1"/>
</dbReference>
<evidence type="ECO:0000256" key="3">
    <source>
        <dbReference type="ARBA" id="ARBA00011947"/>
    </source>
</evidence>
<dbReference type="EMBL" id="CP001942">
    <property type="protein sequence ID" value="ADM10999.1"/>
    <property type="molecule type" value="Genomic_DNA"/>
</dbReference>
<dbReference type="VEuPathDB" id="MicrosporidiaDB:Eint_011370"/>
<dbReference type="NCBIfam" id="NF002497">
    <property type="entry name" value="PRK01827.1-3"/>
    <property type="match status" value="1"/>
</dbReference>
<accession>E0S584</accession>
<dbReference type="GeneID" id="9698619"/>
<evidence type="ECO:0000313" key="12">
    <source>
        <dbReference type="Proteomes" id="UP000002313"/>
    </source>
</evidence>
<dbReference type="GO" id="GO:0006231">
    <property type="term" value="P:dTMP biosynthetic process"/>
    <property type="evidence" value="ECO:0007669"/>
    <property type="project" value="InterPro"/>
</dbReference>
<evidence type="ECO:0000313" key="11">
    <source>
        <dbReference type="EMBL" id="ADM10999.1"/>
    </source>
</evidence>
<dbReference type="GeneID" id="9698548"/>
<dbReference type="UniPathway" id="UPA00575"/>
<name>E0S584_ENCIT</name>
<dbReference type="PANTHER" id="PTHR11548">
    <property type="entry name" value="THYMIDYLATE SYNTHASE 1"/>
    <property type="match status" value="1"/>
</dbReference>
<dbReference type="PANTHER" id="PTHR11548:SF2">
    <property type="entry name" value="THYMIDYLATE SYNTHASE"/>
    <property type="match status" value="1"/>
</dbReference>
<protein>
    <recommendedName>
        <fullName evidence="3">thymidylate synthase</fullName>
        <ecNumber evidence="3">2.1.1.45</ecNumber>
    </recommendedName>
</protein>
<comment type="pathway">
    <text evidence="1">Pyrimidine metabolism; dTTP biosynthesis.</text>
</comment>
<dbReference type="GO" id="GO:0005739">
    <property type="term" value="C:mitochondrion"/>
    <property type="evidence" value="ECO:0007669"/>
    <property type="project" value="TreeGrafter"/>
</dbReference>
<dbReference type="EC" id="2.1.1.45" evidence="3"/>